<evidence type="ECO:0000313" key="5">
    <source>
        <dbReference type="EMBL" id="TWW76286.1"/>
    </source>
</evidence>
<dbReference type="GO" id="GO:0043240">
    <property type="term" value="C:Fanconi anaemia nuclear complex"/>
    <property type="evidence" value="ECO:0007669"/>
    <property type="project" value="InterPro"/>
</dbReference>
<comment type="caution">
    <text evidence="5">The sequence shown here is derived from an EMBL/GenBank/DDBJ whole genome shotgun (WGS) entry which is preliminary data.</text>
</comment>
<dbReference type="InterPro" id="IPR055386">
    <property type="entry name" value="FANCA_helical"/>
</dbReference>
<feature type="domain" description="Fanconi anaemia group A protein helical" evidence="3">
    <location>
        <begin position="533"/>
        <end position="614"/>
    </location>
</feature>
<evidence type="ECO:0000259" key="1">
    <source>
        <dbReference type="Pfam" id="PF03511"/>
    </source>
</evidence>
<evidence type="ECO:0000259" key="4">
    <source>
        <dbReference type="Pfam" id="PF24783"/>
    </source>
</evidence>
<feature type="domain" description="Fanconi anaemia group A protein C-terminal" evidence="1">
    <location>
        <begin position="1234"/>
        <end position="1439"/>
    </location>
</feature>
<evidence type="ECO:0000259" key="3">
    <source>
        <dbReference type="Pfam" id="PF24781"/>
    </source>
</evidence>
<dbReference type="InterPro" id="IPR055277">
    <property type="entry name" value="Fanconi_A_C"/>
</dbReference>
<evidence type="ECO:0000259" key="2">
    <source>
        <dbReference type="Pfam" id="PF15865"/>
    </source>
</evidence>
<dbReference type="GO" id="GO:0036297">
    <property type="term" value="P:interstrand cross-link repair"/>
    <property type="evidence" value="ECO:0007669"/>
    <property type="project" value="InterPro"/>
</dbReference>
<feature type="domain" description="Fanconi anaemia group A protein arcN subdomain" evidence="4">
    <location>
        <begin position="657"/>
        <end position="888"/>
    </location>
</feature>
<protein>
    <submittedName>
        <fullName evidence="5">Fanconi anemia group A protein</fullName>
    </submittedName>
</protein>
<name>A0A5C6PAS0_9TELE</name>
<organism evidence="5 6">
    <name type="scientific">Takifugu flavidus</name>
    <name type="common">sansaifugu</name>
    <dbReference type="NCBI Taxonomy" id="433684"/>
    <lineage>
        <taxon>Eukaryota</taxon>
        <taxon>Metazoa</taxon>
        <taxon>Chordata</taxon>
        <taxon>Craniata</taxon>
        <taxon>Vertebrata</taxon>
        <taxon>Euteleostomi</taxon>
        <taxon>Actinopterygii</taxon>
        <taxon>Neopterygii</taxon>
        <taxon>Teleostei</taxon>
        <taxon>Neoteleostei</taxon>
        <taxon>Acanthomorphata</taxon>
        <taxon>Eupercaria</taxon>
        <taxon>Tetraodontiformes</taxon>
        <taxon>Tetradontoidea</taxon>
        <taxon>Tetraodontidae</taxon>
        <taxon>Takifugu</taxon>
    </lineage>
</organism>
<dbReference type="Pfam" id="PF03511">
    <property type="entry name" value="FANCA_CTD"/>
    <property type="match status" value="1"/>
</dbReference>
<dbReference type="EMBL" id="RHFK02000005">
    <property type="protein sequence ID" value="TWW76286.1"/>
    <property type="molecule type" value="Genomic_DNA"/>
</dbReference>
<evidence type="ECO:0000313" key="6">
    <source>
        <dbReference type="Proteomes" id="UP000324091"/>
    </source>
</evidence>
<dbReference type="Pfam" id="PF24781">
    <property type="entry name" value="FANCA_helical"/>
    <property type="match status" value="1"/>
</dbReference>
<dbReference type="InterPro" id="IPR055387">
    <property type="entry name" value="FANCA_arcN"/>
</dbReference>
<reference evidence="5 6" key="1">
    <citation type="submission" date="2019-04" db="EMBL/GenBank/DDBJ databases">
        <title>Chromosome genome assembly for Takifugu flavidus.</title>
        <authorList>
            <person name="Xiao S."/>
        </authorList>
    </citation>
    <scope>NUCLEOTIDE SEQUENCE [LARGE SCALE GENOMIC DNA]</scope>
    <source>
        <strain evidence="5">HTHZ2018</strain>
        <tissue evidence="5">Muscle</tissue>
    </source>
</reference>
<dbReference type="PANTHER" id="PTHR12047">
    <property type="entry name" value="FANCONI ANEMIA GROUP A PROTEIN"/>
    <property type="match status" value="1"/>
</dbReference>
<dbReference type="InterPro" id="IPR031729">
    <property type="entry name" value="Fanconi_A_N"/>
</dbReference>
<keyword evidence="6" id="KW-1185">Reference proteome</keyword>
<accession>A0A5C6PAS0</accession>
<sequence length="1460" mass="164047">MSLDASCQSQKRTLSNLLAGRGLKKPKQQDCERLQKAAIQLLEQQQNLCGLLREVGTPDLSNIFHSQNERLKHDRSESNSSGFAGSVVVRELRHQAAKLGLPVAALGAKMVLERMMEIIEREEVTDGEDKSRCLLTSSQRVELSALIESSKELLWQGAFCPKLLWHEYRRRQRLPSLELVYHLHFHNLLNLKYILESDEDVRLWMVTQLKALCIWIPPPGEDESRHVQKKALSTVVGVLVGSGFEVAAADKRVSLLSCTLLDDLIVWLLEVVEKHETPERTDTGAELLIQIFDASLCGVSASGDALQRFFTHSLTQTLTYKPRFTVSDAVALQNEWTFARANRLATSLFRKLAVIFRVEQLLCQLQQVLETHEVNWKHVLCFLSTLLVYNPLAQPALKELLSRLLTSAFDGYDLENMITAFLLARQGALEGPSIFPSYTDWFKMSFSGSSGFHANSKKSLVFLLKFLSDLVPYEPPQYLKVHILHPPYVPMKHRSLLMEYVSLAKTRLADLKESVEEMGLYEEVSGAAGATVQCQAVQDVEKAVSLFEGTGKIPATVMEASIFRRPYFLTRFLPALLKPRTLPVKPDSQMTLIEALKKADKIPAAVYSTYVDSCQKQRQQYCSLGVYLMQKLPDADVIVSFVVLLGSAECLNTNDGPLEVLELQLQQFRELISEGDEGEMLGQLSRISHTLSSVFPGCPDDLIRQPVIKFHLSFCPSSEIHDRVVNVVLRSFCQCVLDASHANPPSKQNLWASRFVTVLLGNTQFVSCLMHRIWDLLRNQGSLLSGSQLLGLAAFVVHLHASGSPRLLVQPVPPISAGLVNFGDAFVLALECNTQTNMVFCVRFCLLAVCYGLCRGDSVPRQQQQDYVLSSFYKKLLYLIPRLLPEARRSPITGAGLLSEDQEETVHENLWSGTPDLISTWRETAWNLWRHPAFCRLRHLSQYQLKMSEWLANELRIQRSEDVLTDPERHEYQQWACLELYLFCPVEQGGCGGDMKVLCTHLLNGIMDQALSYHSQEKLDRSISESGTCVPDILSRVQELVYEMEMTERSPSGAKRTNVHDFLFELVSERCSSQSKLSLHCTLTSWNRVLLALPAPLFIGVKTEGGRTMLELNKMIKHVNQHQRNVCSPSGLLSCHLTAHFLKGVLYASVRCGCPAQEFNNAWSQIQQLCPLLLVSAAHWWGRLSPMLSSLWQRLCEETLPQQLQLLTVCRNWASSFTEGSLSSPVPSATDVLLAASLHRAWRRHGGKTFSTGLNKLRMDLGAQHRQVLVFLFYLCLNDYLSALLYAQEKCQQGTRTFCSDLLSVLVDSADWLFIFKPSEKSVCQSVTPVATDDFTRLLPWTFYSLLLQLSPELQRRAVSCPGFLPTAVLSYIRLLQIYLDGLELGAAGQLSNNQVESVHILSGAKRFLLRVISQTPPTSLSSRQLTQLMSECKEADPDVAAALSVHLDPHSLSPQVDFL</sequence>
<dbReference type="PRINTS" id="PR00826">
    <property type="entry name" value="FANCONIAGENE"/>
</dbReference>
<gene>
    <name evidence="5" type="ORF">D4764_13G0009480</name>
</gene>
<dbReference type="Pfam" id="PF24783">
    <property type="entry name" value="FANCA_arcN"/>
    <property type="match status" value="1"/>
</dbReference>
<proteinExistence type="predicted"/>
<dbReference type="PANTHER" id="PTHR12047:SF2">
    <property type="entry name" value="FANCONI ANEMIA GROUP A PROTEIN"/>
    <property type="match status" value="1"/>
</dbReference>
<dbReference type="Pfam" id="PF15865">
    <property type="entry name" value="Fanconi_A_N"/>
    <property type="match status" value="1"/>
</dbReference>
<dbReference type="InterPro" id="IPR003516">
    <property type="entry name" value="FANCA"/>
</dbReference>
<feature type="domain" description="Fanconi anaemia group A protein N-terminal" evidence="2">
    <location>
        <begin position="170"/>
        <end position="512"/>
    </location>
</feature>
<dbReference type="Proteomes" id="UP000324091">
    <property type="component" value="Chromosome 13"/>
</dbReference>